<evidence type="ECO:0000313" key="2">
    <source>
        <dbReference type="EMBL" id="MDT0449246.1"/>
    </source>
</evidence>
<evidence type="ECO:0008006" key="4">
    <source>
        <dbReference type="Google" id="ProtNLM"/>
    </source>
</evidence>
<feature type="chain" id="PRO_5046314829" description="SCP domain-containing protein" evidence="1">
    <location>
        <begin position="28"/>
        <end position="146"/>
    </location>
</feature>
<accession>A0ABU2SJT9</accession>
<comment type="caution">
    <text evidence="2">The sequence shown here is derived from an EMBL/GenBank/DDBJ whole genome shotgun (WGS) entry which is preliminary data.</text>
</comment>
<keyword evidence="1" id="KW-0732">Signal</keyword>
<keyword evidence="3" id="KW-1185">Reference proteome</keyword>
<protein>
    <recommendedName>
        <fullName evidence="4">SCP domain-containing protein</fullName>
    </recommendedName>
</protein>
<name>A0ABU2SJT9_9ACTN</name>
<sequence>MKSAMRTVLTAAAAVAALTVVVPSASAASAASPANDRSGQAATALCRVRSVAVDARVAANPTRIKAAAYNQARSILARAGSETAAKSHPVHGTGDVPVGYGTSLLACSRDEFRGKDRNAPIKRSGMTPYHYVAIHDAARTMGIDRW</sequence>
<gene>
    <name evidence="2" type="ORF">RM609_09170</name>
</gene>
<evidence type="ECO:0000313" key="3">
    <source>
        <dbReference type="Proteomes" id="UP001180531"/>
    </source>
</evidence>
<organism evidence="2 3">
    <name type="scientific">Streptomyces hesseae</name>
    <dbReference type="NCBI Taxonomy" id="3075519"/>
    <lineage>
        <taxon>Bacteria</taxon>
        <taxon>Bacillati</taxon>
        <taxon>Actinomycetota</taxon>
        <taxon>Actinomycetes</taxon>
        <taxon>Kitasatosporales</taxon>
        <taxon>Streptomycetaceae</taxon>
        <taxon>Streptomyces</taxon>
    </lineage>
</organism>
<evidence type="ECO:0000256" key="1">
    <source>
        <dbReference type="SAM" id="SignalP"/>
    </source>
</evidence>
<reference evidence="2" key="1">
    <citation type="submission" date="2024-05" db="EMBL/GenBank/DDBJ databases">
        <title>30 novel species of actinomycetes from the DSMZ collection.</title>
        <authorList>
            <person name="Nouioui I."/>
        </authorList>
    </citation>
    <scope>NUCLEOTIDE SEQUENCE</scope>
    <source>
        <strain evidence="2">DSM 40473</strain>
    </source>
</reference>
<dbReference type="RefSeq" id="WP_311609449.1">
    <property type="nucleotide sequence ID" value="NZ_JAVRFI010000004.1"/>
</dbReference>
<dbReference type="EMBL" id="JAVRFI010000004">
    <property type="protein sequence ID" value="MDT0449246.1"/>
    <property type="molecule type" value="Genomic_DNA"/>
</dbReference>
<dbReference type="Proteomes" id="UP001180531">
    <property type="component" value="Unassembled WGS sequence"/>
</dbReference>
<feature type="signal peptide" evidence="1">
    <location>
        <begin position="1"/>
        <end position="27"/>
    </location>
</feature>
<proteinExistence type="predicted"/>